<dbReference type="EMBL" id="JASMWN010000005">
    <property type="protein sequence ID" value="MDU9004003.1"/>
    <property type="molecule type" value="Genomic_DNA"/>
</dbReference>
<keyword evidence="1" id="KW-1133">Transmembrane helix</keyword>
<keyword evidence="1" id="KW-0812">Transmembrane</keyword>
<comment type="caution">
    <text evidence="2">The sequence shown here is derived from an EMBL/GenBank/DDBJ whole genome shotgun (WGS) entry which is preliminary data.</text>
</comment>
<evidence type="ECO:0008006" key="4">
    <source>
        <dbReference type="Google" id="ProtNLM"/>
    </source>
</evidence>
<accession>A0ABU3VD41</accession>
<protein>
    <recommendedName>
        <fullName evidence="4">Major facilitator superfamily (MFS) profile domain-containing protein</fullName>
    </recommendedName>
</protein>
<sequence length="68" mass="7183">MLAHLVLSVAFGLIAALIGAMMGTGFGSVVMWYFVGCWAGFLFSVVLQLTLRSASRSPASSNVRRATS</sequence>
<name>A0ABU3VD41_9RHOB</name>
<dbReference type="RefSeq" id="WP_316775316.1">
    <property type="nucleotide sequence ID" value="NZ_JASMWN010000005.1"/>
</dbReference>
<reference evidence="3" key="1">
    <citation type="submission" date="2023-05" db="EMBL/GenBank/DDBJ databases">
        <title>Sedimentitalea sp. nov. JM2-8.</title>
        <authorList>
            <person name="Huang J."/>
        </authorList>
    </citation>
    <scope>NUCLEOTIDE SEQUENCE [LARGE SCALE GENOMIC DNA]</scope>
    <source>
        <strain evidence="3">KHS03</strain>
    </source>
</reference>
<evidence type="ECO:0000256" key="1">
    <source>
        <dbReference type="SAM" id="Phobius"/>
    </source>
</evidence>
<keyword evidence="1" id="KW-0472">Membrane</keyword>
<gene>
    <name evidence="2" type="ORF">QO231_09065</name>
</gene>
<keyword evidence="3" id="KW-1185">Reference proteome</keyword>
<organism evidence="2 3">
    <name type="scientific">Sedimentitalea todarodis</name>
    <dbReference type="NCBI Taxonomy" id="1631240"/>
    <lineage>
        <taxon>Bacteria</taxon>
        <taxon>Pseudomonadati</taxon>
        <taxon>Pseudomonadota</taxon>
        <taxon>Alphaproteobacteria</taxon>
        <taxon>Rhodobacterales</taxon>
        <taxon>Paracoccaceae</taxon>
        <taxon>Sedimentitalea</taxon>
    </lineage>
</organism>
<dbReference type="Proteomes" id="UP001255416">
    <property type="component" value="Unassembled WGS sequence"/>
</dbReference>
<evidence type="ECO:0000313" key="2">
    <source>
        <dbReference type="EMBL" id="MDU9004003.1"/>
    </source>
</evidence>
<proteinExistence type="predicted"/>
<evidence type="ECO:0000313" key="3">
    <source>
        <dbReference type="Proteomes" id="UP001255416"/>
    </source>
</evidence>
<feature type="transmembrane region" description="Helical" evidence="1">
    <location>
        <begin position="30"/>
        <end position="51"/>
    </location>
</feature>